<dbReference type="OrthoDB" id="60033at2759"/>
<dbReference type="SUPFAM" id="SSF55874">
    <property type="entry name" value="ATPase domain of HSP90 chaperone/DNA topoisomerase II/histidine kinase"/>
    <property type="match status" value="1"/>
</dbReference>
<dbReference type="SUPFAM" id="SSF55785">
    <property type="entry name" value="PYP-like sensor domain (PAS domain)"/>
    <property type="match status" value="1"/>
</dbReference>
<dbReference type="PANTHER" id="PTHR43719">
    <property type="entry name" value="TWO-COMPONENT HISTIDINE KINASE"/>
    <property type="match status" value="1"/>
</dbReference>
<evidence type="ECO:0000256" key="2">
    <source>
        <dbReference type="PROSITE-ProRule" id="PRU00169"/>
    </source>
</evidence>
<evidence type="ECO:0000259" key="5">
    <source>
        <dbReference type="PROSITE" id="PS50110"/>
    </source>
</evidence>
<feature type="region of interest" description="Disordered" evidence="3">
    <location>
        <begin position="309"/>
        <end position="328"/>
    </location>
</feature>
<dbReference type="InterPro" id="IPR035965">
    <property type="entry name" value="PAS-like_dom_sf"/>
</dbReference>
<dbReference type="InterPro" id="IPR011006">
    <property type="entry name" value="CheY-like_superfamily"/>
</dbReference>
<dbReference type="PANTHER" id="PTHR43719:SF30">
    <property type="entry name" value="TWO-COMPONENT SYSTEM RESPONSE REGULATOR"/>
    <property type="match status" value="1"/>
</dbReference>
<keyword evidence="8" id="KW-1185">Reference proteome</keyword>
<dbReference type="STRING" id="321146.A0A139H2B7"/>
<comment type="caution">
    <text evidence="7">The sequence shown here is derived from an EMBL/GenBank/DDBJ whole genome shotgun (WGS) entry which is preliminary data.</text>
</comment>
<evidence type="ECO:0000256" key="3">
    <source>
        <dbReference type="SAM" id="MobiDB-lite"/>
    </source>
</evidence>
<organism evidence="7 8">
    <name type="scientific">Pseudocercospora eumusae</name>
    <dbReference type="NCBI Taxonomy" id="321146"/>
    <lineage>
        <taxon>Eukaryota</taxon>
        <taxon>Fungi</taxon>
        <taxon>Dikarya</taxon>
        <taxon>Ascomycota</taxon>
        <taxon>Pezizomycotina</taxon>
        <taxon>Dothideomycetes</taxon>
        <taxon>Dothideomycetidae</taxon>
        <taxon>Mycosphaerellales</taxon>
        <taxon>Mycosphaerellaceae</taxon>
        <taxon>Pseudocercospora</taxon>
    </lineage>
</organism>
<evidence type="ECO:0008006" key="9">
    <source>
        <dbReference type="Google" id="ProtNLM"/>
    </source>
</evidence>
<evidence type="ECO:0000259" key="6">
    <source>
        <dbReference type="PROSITE" id="PS50112"/>
    </source>
</evidence>
<sequence length="1151" mass="128061">MQPIFPPISNQILTTPESCSTRAIQCRECLHAGQSMDAAYAYLQEHDAQWLSDTLNARARYLQQEKEKAVAVADSGIPLWQHQISHGPSAPAGPFDVTADHVANPDLLTDHIKLLRAFDWAKTDLGPMSAWSTELRRMANLCLLDNKACVLWWGPKRIAVYNEAYSHVMAHKHPAALGQTVEHIWPELVDLRYGRSFHLADTTGAASHGERNPFYVDRAGYLEEVWASWVNYPIPGPTGNLGVFNTVTDVTQEVIYTRRISTLQTLDQHTANVETVSSYWTEVLRGLIKNDREVPFAALYGPVAPDARRASTQSISTSQDADTGSVSDQNSMFSGTEWTMEGVIGVRPPPDFHGLPQKVDLDSGCEILSPLFRDCMESKKLVLLSVSDGTMSPVLQEAAKSRAFDGEQCRSAIMMPIWSKYQEHRSGFLILGLNTRREYNAAYQQFVRLLHQQLTTSLSTLVMAEDEARRNRVAARLAARDRIRLVESLAKSQQVAEHSETRFRHMADLAPIGIFEFDTNGTLLYANQRFLEMTNCATDKTPDIPSLNLAVHEEDRAYSLQQWSKLLGGEQVSFEARLNRPFITDDMYGGERMTGETWVLTAAYAMRDDNDGPYGDGVKGVFGCLVDISRQKWMEGFQERQVKEQLERRRQQENFMDSTNHEARNPLAAITLCADDVYTTVNRLLSQSATGQLTLDRDSAMAILESVEIIMTCAKHQKRIIDDVLTISKLDSQMLTVNPAPMRPTDVVTQALKMFKGELQRNDVDMQYSIGSSYQACEVNWVMLDSTRFLQILVNLLTNAIKFTKHESLRKVEVRLDASHVRPTDADCSVRFAPTTLRRSSVPSEESCVYLCITIKDTGPGIVEEELRNLFQRFQQASPKTYAQYGGSGLGLWISKELCAKLGGQIGVASNTAGFLQPSQESGCTFCFYVQAPRCAAPQPKRPAMSASQRPSTGDISPKAVIDANAMSMLDEGIAAIHAHLESPHGDSATPTKDEVMVDVTSIQPEQSSEAAGTDVLIVEDNLVNQRVMRKQLTRAGFRVTVANHGQEALDCIYPADTNPANIGVVLMDIEMPVMGGLECTRIIRLREQESERASRMPILGVTANARAEQQAEALDAGMDRVVTKPFHMSELLPAIELLRRNTAQHNVCCS</sequence>
<dbReference type="Proteomes" id="UP000070133">
    <property type="component" value="Unassembled WGS sequence"/>
</dbReference>
<keyword evidence="1 2" id="KW-0597">Phosphoprotein</keyword>
<dbReference type="SUPFAM" id="SSF52172">
    <property type="entry name" value="CheY-like"/>
    <property type="match status" value="1"/>
</dbReference>
<dbReference type="InterPro" id="IPR036890">
    <property type="entry name" value="HATPase_C_sf"/>
</dbReference>
<dbReference type="Pfam" id="PF13188">
    <property type="entry name" value="PAS_8"/>
    <property type="match status" value="1"/>
</dbReference>
<proteinExistence type="predicted"/>
<gene>
    <name evidence="7" type="ORF">AC578_11117</name>
</gene>
<dbReference type="Gene3D" id="3.30.450.20">
    <property type="entry name" value="PAS domain"/>
    <property type="match status" value="2"/>
</dbReference>
<dbReference type="InterPro" id="IPR003594">
    <property type="entry name" value="HATPase_dom"/>
</dbReference>
<dbReference type="InterPro" id="IPR003661">
    <property type="entry name" value="HisK_dim/P_dom"/>
</dbReference>
<dbReference type="InterPro" id="IPR050956">
    <property type="entry name" value="2C_system_His_kinase"/>
</dbReference>
<evidence type="ECO:0000259" key="4">
    <source>
        <dbReference type="PROSITE" id="PS50109"/>
    </source>
</evidence>
<dbReference type="PRINTS" id="PR00344">
    <property type="entry name" value="BCTRLSENSOR"/>
</dbReference>
<dbReference type="NCBIfam" id="TIGR00229">
    <property type="entry name" value="sensory_box"/>
    <property type="match status" value="1"/>
</dbReference>
<dbReference type="PROSITE" id="PS50112">
    <property type="entry name" value="PAS"/>
    <property type="match status" value="1"/>
</dbReference>
<dbReference type="Pfam" id="PF02518">
    <property type="entry name" value="HATPase_c"/>
    <property type="match status" value="1"/>
</dbReference>
<dbReference type="InterPro" id="IPR005467">
    <property type="entry name" value="His_kinase_dom"/>
</dbReference>
<dbReference type="Gene3D" id="1.10.287.130">
    <property type="match status" value="1"/>
</dbReference>
<dbReference type="AlphaFoldDB" id="A0A139H2B7"/>
<dbReference type="Pfam" id="PF00072">
    <property type="entry name" value="Response_reg"/>
    <property type="match status" value="1"/>
</dbReference>
<protein>
    <recommendedName>
        <fullName evidence="9">Histidine kinase</fullName>
    </recommendedName>
</protein>
<feature type="domain" description="Histidine kinase" evidence="4">
    <location>
        <begin position="658"/>
        <end position="934"/>
    </location>
</feature>
<dbReference type="GO" id="GO:0000155">
    <property type="term" value="F:phosphorelay sensor kinase activity"/>
    <property type="evidence" value="ECO:0007669"/>
    <property type="project" value="InterPro"/>
</dbReference>
<dbReference type="CDD" id="cd00082">
    <property type="entry name" value="HisKA"/>
    <property type="match status" value="1"/>
</dbReference>
<dbReference type="SUPFAM" id="SSF47384">
    <property type="entry name" value="Homodimeric domain of signal transducing histidine kinase"/>
    <property type="match status" value="1"/>
</dbReference>
<dbReference type="InterPro" id="IPR004358">
    <property type="entry name" value="Sig_transdc_His_kin-like_C"/>
</dbReference>
<dbReference type="Gene3D" id="3.40.50.2300">
    <property type="match status" value="1"/>
</dbReference>
<dbReference type="SMART" id="SM00387">
    <property type="entry name" value="HATPase_c"/>
    <property type="match status" value="1"/>
</dbReference>
<dbReference type="SMART" id="SM00448">
    <property type="entry name" value="REC"/>
    <property type="match status" value="1"/>
</dbReference>
<dbReference type="Gene3D" id="3.30.565.10">
    <property type="entry name" value="Histidine kinase-like ATPase, C-terminal domain"/>
    <property type="match status" value="1"/>
</dbReference>
<evidence type="ECO:0000313" key="7">
    <source>
        <dbReference type="EMBL" id="KXS96603.1"/>
    </source>
</evidence>
<feature type="domain" description="Response regulatory" evidence="5">
    <location>
        <begin position="1015"/>
        <end position="1140"/>
    </location>
</feature>
<dbReference type="SMART" id="SM00091">
    <property type="entry name" value="PAS"/>
    <property type="match status" value="1"/>
</dbReference>
<dbReference type="InterPro" id="IPR000014">
    <property type="entry name" value="PAS"/>
</dbReference>
<dbReference type="EMBL" id="LFZN01000170">
    <property type="protein sequence ID" value="KXS96603.1"/>
    <property type="molecule type" value="Genomic_DNA"/>
</dbReference>
<evidence type="ECO:0000313" key="8">
    <source>
        <dbReference type="Proteomes" id="UP000070133"/>
    </source>
</evidence>
<feature type="domain" description="PAS" evidence="6">
    <location>
        <begin position="499"/>
        <end position="570"/>
    </location>
</feature>
<dbReference type="InterPro" id="IPR001789">
    <property type="entry name" value="Sig_transdc_resp-reg_receiver"/>
</dbReference>
<dbReference type="PROSITE" id="PS50110">
    <property type="entry name" value="RESPONSE_REGULATORY"/>
    <property type="match status" value="1"/>
</dbReference>
<dbReference type="CDD" id="cd17546">
    <property type="entry name" value="REC_hyHK_CKI1_RcsC-like"/>
    <property type="match status" value="1"/>
</dbReference>
<dbReference type="CDD" id="cd00130">
    <property type="entry name" value="PAS"/>
    <property type="match status" value="1"/>
</dbReference>
<accession>A0A139H2B7</accession>
<feature type="modified residue" description="4-aspartylphosphate" evidence="2">
    <location>
        <position position="1069"/>
    </location>
</feature>
<name>A0A139H2B7_9PEZI</name>
<reference evidence="7 8" key="1">
    <citation type="submission" date="2015-07" db="EMBL/GenBank/DDBJ databases">
        <title>Comparative genomics of the Sigatoka disease complex on banana suggests a link between parallel evolutionary changes in Pseudocercospora fijiensis and Pseudocercospora eumusae and increased virulence on the banana host.</title>
        <authorList>
            <person name="Chang T.-C."/>
            <person name="Salvucci A."/>
            <person name="Crous P.W."/>
            <person name="Stergiopoulos I."/>
        </authorList>
    </citation>
    <scope>NUCLEOTIDE SEQUENCE [LARGE SCALE GENOMIC DNA]</scope>
    <source>
        <strain evidence="7 8">CBS 114824</strain>
    </source>
</reference>
<dbReference type="PROSITE" id="PS50109">
    <property type="entry name" value="HIS_KIN"/>
    <property type="match status" value="1"/>
</dbReference>
<dbReference type="InterPro" id="IPR036097">
    <property type="entry name" value="HisK_dim/P_sf"/>
</dbReference>
<evidence type="ECO:0000256" key="1">
    <source>
        <dbReference type="ARBA" id="ARBA00022553"/>
    </source>
</evidence>
<feature type="compositionally biased region" description="Polar residues" evidence="3">
    <location>
        <begin position="310"/>
        <end position="328"/>
    </location>
</feature>